<dbReference type="RefSeq" id="WP_051102613.1">
    <property type="nucleotide sequence ID" value="NZ_MBLM01000157.1"/>
</dbReference>
<dbReference type="SUPFAM" id="SSF88946">
    <property type="entry name" value="Sigma2 domain of RNA polymerase sigma factors"/>
    <property type="match status" value="1"/>
</dbReference>
<dbReference type="Gene3D" id="1.10.10.10">
    <property type="entry name" value="Winged helix-like DNA-binding domain superfamily/Winged helix DNA-binding domain"/>
    <property type="match status" value="1"/>
</dbReference>
<proteinExistence type="inferred from homology"/>
<dbReference type="InterPro" id="IPR013324">
    <property type="entry name" value="RNA_pol_sigma_r3/r4-like"/>
</dbReference>
<dbReference type="Pfam" id="PF08281">
    <property type="entry name" value="Sigma70_r4_2"/>
    <property type="match status" value="1"/>
</dbReference>
<evidence type="ECO:0000256" key="3">
    <source>
        <dbReference type="ARBA" id="ARBA00023082"/>
    </source>
</evidence>
<evidence type="ECO:0000256" key="2">
    <source>
        <dbReference type="ARBA" id="ARBA00023015"/>
    </source>
</evidence>
<dbReference type="InterPro" id="IPR014325">
    <property type="entry name" value="RNA_pol_sigma-E_actinobac"/>
</dbReference>
<dbReference type="AlphaFoldDB" id="A0A1S1Q8K7"/>
<dbReference type="PANTHER" id="PTHR43133">
    <property type="entry name" value="RNA POLYMERASE ECF-TYPE SIGMA FACTO"/>
    <property type="match status" value="1"/>
</dbReference>
<evidence type="ECO:0000256" key="5">
    <source>
        <dbReference type="ARBA" id="ARBA00023163"/>
    </source>
</evidence>
<feature type="domain" description="RNA polymerase sigma-70 region 2" evidence="6">
    <location>
        <begin position="32"/>
        <end position="97"/>
    </location>
</feature>
<organism evidence="8 9">
    <name type="scientific">Parafrankia colletiae</name>
    <dbReference type="NCBI Taxonomy" id="573497"/>
    <lineage>
        <taxon>Bacteria</taxon>
        <taxon>Bacillati</taxon>
        <taxon>Actinomycetota</taxon>
        <taxon>Actinomycetes</taxon>
        <taxon>Frankiales</taxon>
        <taxon>Frankiaceae</taxon>
        <taxon>Parafrankia</taxon>
    </lineage>
</organism>
<evidence type="ECO:0000313" key="8">
    <source>
        <dbReference type="EMBL" id="OHV29926.1"/>
    </source>
</evidence>
<dbReference type="SUPFAM" id="SSF88659">
    <property type="entry name" value="Sigma3 and sigma4 domains of RNA polymerase sigma factors"/>
    <property type="match status" value="1"/>
</dbReference>
<dbReference type="CDD" id="cd06171">
    <property type="entry name" value="Sigma70_r4"/>
    <property type="match status" value="1"/>
</dbReference>
<evidence type="ECO:0000313" key="9">
    <source>
        <dbReference type="Proteomes" id="UP000179627"/>
    </source>
</evidence>
<dbReference type="Pfam" id="PF04542">
    <property type="entry name" value="Sigma70_r2"/>
    <property type="match status" value="1"/>
</dbReference>
<dbReference type="InterPro" id="IPR036388">
    <property type="entry name" value="WH-like_DNA-bd_sf"/>
</dbReference>
<feature type="domain" description="RNA polymerase sigma factor 70 region 4 type 2" evidence="7">
    <location>
        <begin position="125"/>
        <end position="177"/>
    </location>
</feature>
<comment type="caution">
    <text evidence="8">The sequence shown here is derived from an EMBL/GenBank/DDBJ whole genome shotgun (WGS) entry which is preliminary data.</text>
</comment>
<dbReference type="InterPro" id="IPR039425">
    <property type="entry name" value="RNA_pol_sigma-70-like"/>
</dbReference>
<evidence type="ECO:0000259" key="7">
    <source>
        <dbReference type="Pfam" id="PF08281"/>
    </source>
</evidence>
<dbReference type="Proteomes" id="UP000179627">
    <property type="component" value="Unassembled WGS sequence"/>
</dbReference>
<evidence type="ECO:0000256" key="1">
    <source>
        <dbReference type="ARBA" id="ARBA00010641"/>
    </source>
</evidence>
<evidence type="ECO:0000259" key="6">
    <source>
        <dbReference type="Pfam" id="PF04542"/>
    </source>
</evidence>
<reference evidence="9" key="1">
    <citation type="submission" date="2016-07" db="EMBL/GenBank/DDBJ databases">
        <title>Sequence Frankia sp. strain CcI1.17.</title>
        <authorList>
            <person name="Ghodhbane-Gtari F."/>
            <person name="Swanson E."/>
            <person name="Gueddou A."/>
            <person name="Morris K."/>
            <person name="Hezbri K."/>
            <person name="Ktari A."/>
            <person name="Nouioui I."/>
            <person name="Abebe-Akele F."/>
            <person name="Simpson S."/>
            <person name="Thomas K."/>
            <person name="Gtari M."/>
            <person name="Tisa L.S."/>
            <person name="Hurst S."/>
        </authorList>
    </citation>
    <scope>NUCLEOTIDE SEQUENCE [LARGE SCALE GENOMIC DNA]</scope>
    <source>
        <strain evidence="9">Cc1.17</strain>
    </source>
</reference>
<dbReference type="NCBIfam" id="TIGR02937">
    <property type="entry name" value="sigma70-ECF"/>
    <property type="match status" value="1"/>
</dbReference>
<keyword evidence="2" id="KW-0805">Transcription regulation</keyword>
<accession>A0A1S1Q8K7</accession>
<dbReference type="PANTHER" id="PTHR43133:SF50">
    <property type="entry name" value="ECF RNA POLYMERASE SIGMA FACTOR SIGM"/>
    <property type="match status" value="1"/>
</dbReference>
<dbReference type="OrthoDB" id="2046835at2"/>
<keyword evidence="9" id="KW-1185">Reference proteome</keyword>
<gene>
    <name evidence="8" type="ORF">CC117_28240</name>
</gene>
<keyword evidence="3" id="KW-0731">Sigma factor</keyword>
<dbReference type="GO" id="GO:0006352">
    <property type="term" value="P:DNA-templated transcription initiation"/>
    <property type="evidence" value="ECO:0007669"/>
    <property type="project" value="InterPro"/>
</dbReference>
<dbReference type="NCBIfam" id="TIGR02983">
    <property type="entry name" value="SigE-fam_strep"/>
    <property type="match status" value="1"/>
</dbReference>
<dbReference type="GO" id="GO:0016987">
    <property type="term" value="F:sigma factor activity"/>
    <property type="evidence" value="ECO:0007669"/>
    <property type="project" value="UniProtKB-KW"/>
</dbReference>
<dbReference type="InterPro" id="IPR013325">
    <property type="entry name" value="RNA_pol_sigma_r2"/>
</dbReference>
<comment type="similarity">
    <text evidence="1">Belongs to the sigma-70 factor family. ECF subfamily.</text>
</comment>
<dbReference type="GO" id="GO:0003677">
    <property type="term" value="F:DNA binding"/>
    <property type="evidence" value="ECO:0007669"/>
    <property type="project" value="UniProtKB-KW"/>
</dbReference>
<name>A0A1S1Q8K7_9ACTN</name>
<dbReference type="EMBL" id="MBLM01000157">
    <property type="protein sequence ID" value="OHV29926.1"/>
    <property type="molecule type" value="Genomic_DNA"/>
</dbReference>
<evidence type="ECO:0000256" key="4">
    <source>
        <dbReference type="ARBA" id="ARBA00023125"/>
    </source>
</evidence>
<sequence length="185" mass="20205">MTVVEGWRPVPARSDAARSAVARDADAALTALYSEHYRSLVRLAALLLDDVGLCEEVVQDAYIRVHGAWGRLQDRDKALAYLRQTVVNLARSTLRRRLVALKHAPKPMPDAASAEEGAYSLVERAAVVQALRELPRRQREAVVLRYYADMSEADAAAVMGCSVGSVKAYTSRGLTALSGKLEGLR</sequence>
<protein>
    <submittedName>
        <fullName evidence="8">RNA polymerase subunit sigma-24</fullName>
    </submittedName>
</protein>
<keyword evidence="5" id="KW-0804">Transcription</keyword>
<dbReference type="InterPro" id="IPR013249">
    <property type="entry name" value="RNA_pol_sigma70_r4_t2"/>
</dbReference>
<dbReference type="Gene3D" id="1.10.1740.10">
    <property type="match status" value="1"/>
</dbReference>
<dbReference type="InterPro" id="IPR014284">
    <property type="entry name" value="RNA_pol_sigma-70_dom"/>
</dbReference>
<keyword evidence="4" id="KW-0238">DNA-binding</keyword>
<dbReference type="InterPro" id="IPR007627">
    <property type="entry name" value="RNA_pol_sigma70_r2"/>
</dbReference>